<gene>
    <name evidence="2" type="primary">Qrich2</name>
    <name evidence="2" type="ORF">RHYJUB_R01396</name>
</gene>
<dbReference type="InterPro" id="IPR032013">
    <property type="entry name" value="DUF4795"/>
</dbReference>
<reference evidence="2 3" key="1">
    <citation type="submission" date="2019-09" db="EMBL/GenBank/DDBJ databases">
        <title>Bird 10,000 Genomes (B10K) Project - Family phase.</title>
        <authorList>
            <person name="Zhang G."/>
        </authorList>
    </citation>
    <scope>NUCLEOTIDE SEQUENCE [LARGE SCALE GENOMIC DNA]</scope>
    <source>
        <strain evidence="2">B10K-DU-029-58</strain>
        <tissue evidence="2">Muscle</tissue>
    </source>
</reference>
<organism evidence="2 3">
    <name type="scientific">Rhynochetos jubatus</name>
    <name type="common">kagu</name>
    <dbReference type="NCBI Taxonomy" id="54386"/>
    <lineage>
        <taxon>Eukaryota</taxon>
        <taxon>Metazoa</taxon>
        <taxon>Chordata</taxon>
        <taxon>Craniata</taxon>
        <taxon>Vertebrata</taxon>
        <taxon>Euteleostomi</taxon>
        <taxon>Archelosauria</taxon>
        <taxon>Archosauria</taxon>
        <taxon>Dinosauria</taxon>
        <taxon>Saurischia</taxon>
        <taxon>Theropoda</taxon>
        <taxon>Coelurosauria</taxon>
        <taxon>Aves</taxon>
        <taxon>Neognathae</taxon>
        <taxon>Neoaves</taxon>
        <taxon>Phaethontimorphae</taxon>
        <taxon>Eurypygiformes</taxon>
        <taxon>Rhynochetidae</taxon>
        <taxon>Rhynochetos</taxon>
    </lineage>
</organism>
<sequence>DKELLKHIWATIVQVQGDSKKLSSVTGSLLDDSHWKQKDIEALFQSLERLRKDKADKEELVLGIDVKADKATPASKVSRSQFEASMEQLNETIQEMLSWVMGQEQGWHQVQQQLWEVMDSKLDRLELGPFLQQVEHCWSITEQLQKAAQADDAAGIKK</sequence>
<evidence type="ECO:0000259" key="1">
    <source>
        <dbReference type="Pfam" id="PF16043"/>
    </source>
</evidence>
<protein>
    <submittedName>
        <fullName evidence="2">QRIC2 protein</fullName>
    </submittedName>
</protein>
<dbReference type="PANTHER" id="PTHR46766:SF1">
    <property type="entry name" value="GLUTAMINE-RICH PROTEIN 2"/>
    <property type="match status" value="1"/>
</dbReference>
<dbReference type="Pfam" id="PF16043">
    <property type="entry name" value="DUF4795"/>
    <property type="match status" value="1"/>
</dbReference>
<dbReference type="AlphaFoldDB" id="A0A7K6RI22"/>
<accession>A0A7K6RI22</accession>
<name>A0A7K6RI22_9AVES</name>
<evidence type="ECO:0000313" key="2">
    <source>
        <dbReference type="EMBL" id="NWW85700.1"/>
    </source>
</evidence>
<dbReference type="Proteomes" id="UP000570016">
    <property type="component" value="Unassembled WGS sequence"/>
</dbReference>
<dbReference type="OrthoDB" id="5981048at2759"/>
<dbReference type="EMBL" id="VZRY01001059">
    <property type="protein sequence ID" value="NWW85700.1"/>
    <property type="molecule type" value="Genomic_DNA"/>
</dbReference>
<feature type="non-terminal residue" evidence="2">
    <location>
        <position position="1"/>
    </location>
</feature>
<evidence type="ECO:0000313" key="3">
    <source>
        <dbReference type="Proteomes" id="UP000570016"/>
    </source>
</evidence>
<feature type="domain" description="DUF4795" evidence="1">
    <location>
        <begin position="1"/>
        <end position="158"/>
    </location>
</feature>
<comment type="caution">
    <text evidence="2">The sequence shown here is derived from an EMBL/GenBank/DDBJ whole genome shotgun (WGS) entry which is preliminary data.</text>
</comment>
<feature type="non-terminal residue" evidence="2">
    <location>
        <position position="158"/>
    </location>
</feature>
<proteinExistence type="predicted"/>
<dbReference type="PANTHER" id="PTHR46766">
    <property type="entry name" value="GLUTAMINE-RICH PROTEIN 2"/>
    <property type="match status" value="1"/>
</dbReference>
<keyword evidence="3" id="KW-1185">Reference proteome</keyword>